<dbReference type="Pfam" id="PF00107">
    <property type="entry name" value="ADH_zinc_N"/>
    <property type="match status" value="1"/>
</dbReference>
<dbReference type="AlphaFoldDB" id="A0A138AJW3"/>
<dbReference type="InterPro" id="IPR036291">
    <property type="entry name" value="NAD(P)-bd_dom_sf"/>
</dbReference>
<dbReference type="InterPro" id="IPR011032">
    <property type="entry name" value="GroES-like_sf"/>
</dbReference>
<proteinExistence type="predicted"/>
<organism evidence="3 4">
    <name type="scientific">Tsukamurella pseudospumae</name>
    <dbReference type="NCBI Taxonomy" id="239498"/>
    <lineage>
        <taxon>Bacteria</taxon>
        <taxon>Bacillati</taxon>
        <taxon>Actinomycetota</taxon>
        <taxon>Actinomycetes</taxon>
        <taxon>Mycobacteriales</taxon>
        <taxon>Tsukamurellaceae</taxon>
        <taxon>Tsukamurella</taxon>
    </lineage>
</organism>
<dbReference type="SUPFAM" id="SSF50129">
    <property type="entry name" value="GroES-like"/>
    <property type="match status" value="1"/>
</dbReference>
<name>A0A138AJW3_9ACTN</name>
<dbReference type="STRING" id="239498.AXK60_05660"/>
<dbReference type="Gene3D" id="3.40.50.720">
    <property type="entry name" value="NAD(P)-binding Rossmann-like Domain"/>
    <property type="match status" value="1"/>
</dbReference>
<evidence type="ECO:0000259" key="2">
    <source>
        <dbReference type="SMART" id="SM00829"/>
    </source>
</evidence>
<dbReference type="Proteomes" id="UP000070258">
    <property type="component" value="Unassembled WGS sequence"/>
</dbReference>
<dbReference type="CDD" id="cd05289">
    <property type="entry name" value="MDR_like_2"/>
    <property type="match status" value="1"/>
</dbReference>
<evidence type="ECO:0000313" key="4">
    <source>
        <dbReference type="Proteomes" id="UP000070258"/>
    </source>
</evidence>
<dbReference type="Pfam" id="PF08240">
    <property type="entry name" value="ADH_N"/>
    <property type="match status" value="1"/>
</dbReference>
<dbReference type="Gene3D" id="3.90.180.10">
    <property type="entry name" value="Medium-chain alcohol dehydrogenases, catalytic domain"/>
    <property type="match status" value="1"/>
</dbReference>
<sequence length="300" mass="30649">MRAVRFDEFGGPEVLRIVEIPAPHPGPGEVRIAVLGAGVNASDWKKREGLMDPGLPQYLGYEAAGVVDEVGEGVSDTMLGDRVFGFCPDGRAQADLAVLAHYAPIPAGLDAQAAAALPSAVETATRALDQLGVQGGTVLINGASGGIGSAAVQLAVARGARVIGIAGPRNAEYVRDLGADPVAYGEGVVERVRRMVPGGVDRALDIAGNGVLPELILLAGGPDRVLTVADVDGAAAYGVVFSRGDGGRALHALDDLGVLLAAGRFCVPDVQAFPLAEVARAQELSRRGGFRGKIVLVPGE</sequence>
<dbReference type="InterPro" id="IPR013154">
    <property type="entry name" value="ADH-like_N"/>
</dbReference>
<feature type="domain" description="Enoyl reductase (ER)" evidence="2">
    <location>
        <begin position="10"/>
        <end position="296"/>
    </location>
</feature>
<evidence type="ECO:0000256" key="1">
    <source>
        <dbReference type="ARBA" id="ARBA00022857"/>
    </source>
</evidence>
<dbReference type="InterPro" id="IPR013149">
    <property type="entry name" value="ADH-like_C"/>
</dbReference>
<dbReference type="OrthoDB" id="9801186at2"/>
<dbReference type="InterPro" id="IPR051603">
    <property type="entry name" value="Zinc-ADH_QOR/CCCR"/>
</dbReference>
<dbReference type="GO" id="GO:0016491">
    <property type="term" value="F:oxidoreductase activity"/>
    <property type="evidence" value="ECO:0007669"/>
    <property type="project" value="InterPro"/>
</dbReference>
<gene>
    <name evidence="3" type="ORF">AXK60_05660</name>
</gene>
<dbReference type="InterPro" id="IPR020843">
    <property type="entry name" value="ER"/>
</dbReference>
<dbReference type="EMBL" id="LSRF01000023">
    <property type="protein sequence ID" value="KXP10773.1"/>
    <property type="molecule type" value="Genomic_DNA"/>
</dbReference>
<protein>
    <submittedName>
        <fullName evidence="3">NADPH:quinone reductase</fullName>
    </submittedName>
</protein>
<dbReference type="PANTHER" id="PTHR44154">
    <property type="entry name" value="QUINONE OXIDOREDUCTASE"/>
    <property type="match status" value="1"/>
</dbReference>
<dbReference type="SMART" id="SM00829">
    <property type="entry name" value="PKS_ER"/>
    <property type="match status" value="1"/>
</dbReference>
<accession>A0A138AJW3</accession>
<dbReference type="SUPFAM" id="SSF51735">
    <property type="entry name" value="NAD(P)-binding Rossmann-fold domains"/>
    <property type="match status" value="1"/>
</dbReference>
<comment type="caution">
    <text evidence="3">The sequence shown here is derived from an EMBL/GenBank/DDBJ whole genome shotgun (WGS) entry which is preliminary data.</text>
</comment>
<evidence type="ECO:0000313" key="3">
    <source>
        <dbReference type="EMBL" id="KXP10773.1"/>
    </source>
</evidence>
<dbReference type="PANTHER" id="PTHR44154:SF1">
    <property type="entry name" value="QUINONE OXIDOREDUCTASE"/>
    <property type="match status" value="1"/>
</dbReference>
<keyword evidence="1" id="KW-0521">NADP</keyword>
<reference evidence="4" key="1">
    <citation type="submission" date="2016-02" db="EMBL/GenBank/DDBJ databases">
        <authorList>
            <person name="Wen L."/>
            <person name="He K."/>
            <person name="Yang H."/>
        </authorList>
    </citation>
    <scope>NUCLEOTIDE SEQUENCE [LARGE SCALE GENOMIC DNA]</scope>
    <source>
        <strain evidence="4">JCM 15929</strain>
    </source>
</reference>
<dbReference type="RefSeq" id="WP_068571001.1">
    <property type="nucleotide sequence ID" value="NZ_LSRF01000023.1"/>
</dbReference>